<comment type="similarity">
    <text evidence="1">Belongs to the sigma-70 factor family. ECF subfamily.</text>
</comment>
<dbReference type="Gene3D" id="1.10.10.10">
    <property type="entry name" value="Winged helix-like DNA-binding domain superfamily/Winged helix DNA-binding domain"/>
    <property type="match status" value="1"/>
</dbReference>
<evidence type="ECO:0000259" key="6">
    <source>
        <dbReference type="Pfam" id="PF08281"/>
    </source>
</evidence>
<dbReference type="GO" id="GO:0016987">
    <property type="term" value="F:sigma factor activity"/>
    <property type="evidence" value="ECO:0007669"/>
    <property type="project" value="UniProtKB-KW"/>
</dbReference>
<dbReference type="RefSeq" id="WP_164029596.1">
    <property type="nucleotide sequence ID" value="NZ_JAABOQ010000002.1"/>
</dbReference>
<dbReference type="CDD" id="cd06171">
    <property type="entry name" value="Sigma70_r4"/>
    <property type="match status" value="1"/>
</dbReference>
<dbReference type="PANTHER" id="PTHR43133:SF51">
    <property type="entry name" value="RNA POLYMERASE SIGMA FACTOR"/>
    <property type="match status" value="1"/>
</dbReference>
<proteinExistence type="inferred from homology"/>
<protein>
    <submittedName>
        <fullName evidence="7">Sigma-70 family RNA polymerase sigma factor</fullName>
    </submittedName>
</protein>
<evidence type="ECO:0000256" key="4">
    <source>
        <dbReference type="ARBA" id="ARBA00023163"/>
    </source>
</evidence>
<evidence type="ECO:0000256" key="3">
    <source>
        <dbReference type="ARBA" id="ARBA00023082"/>
    </source>
</evidence>
<keyword evidence="2" id="KW-0805">Transcription regulation</keyword>
<dbReference type="NCBIfam" id="TIGR02937">
    <property type="entry name" value="sigma70-ECF"/>
    <property type="match status" value="1"/>
</dbReference>
<dbReference type="Proteomes" id="UP000474296">
    <property type="component" value="Unassembled WGS sequence"/>
</dbReference>
<dbReference type="InterPro" id="IPR013249">
    <property type="entry name" value="RNA_pol_sigma70_r4_t2"/>
</dbReference>
<evidence type="ECO:0000259" key="5">
    <source>
        <dbReference type="Pfam" id="PF04542"/>
    </source>
</evidence>
<dbReference type="GO" id="GO:0006352">
    <property type="term" value="P:DNA-templated transcription initiation"/>
    <property type="evidence" value="ECO:0007669"/>
    <property type="project" value="InterPro"/>
</dbReference>
<feature type="domain" description="RNA polymerase sigma factor 70 region 4 type 2" evidence="6">
    <location>
        <begin position="122"/>
        <end position="174"/>
    </location>
</feature>
<dbReference type="Pfam" id="PF08281">
    <property type="entry name" value="Sigma70_r4_2"/>
    <property type="match status" value="1"/>
</dbReference>
<name>A0A6M0CQW4_9FLAO</name>
<dbReference type="InterPro" id="IPR013325">
    <property type="entry name" value="RNA_pol_sigma_r2"/>
</dbReference>
<comment type="caution">
    <text evidence="7">The sequence shown here is derived from an EMBL/GenBank/DDBJ whole genome shotgun (WGS) entry which is preliminary data.</text>
</comment>
<dbReference type="InterPro" id="IPR036388">
    <property type="entry name" value="WH-like_DNA-bd_sf"/>
</dbReference>
<dbReference type="GO" id="GO:0003677">
    <property type="term" value="F:DNA binding"/>
    <property type="evidence" value="ECO:0007669"/>
    <property type="project" value="InterPro"/>
</dbReference>
<keyword evidence="8" id="KW-1185">Reference proteome</keyword>
<accession>A0A6M0CQW4</accession>
<dbReference type="SUPFAM" id="SSF88946">
    <property type="entry name" value="Sigma2 domain of RNA polymerase sigma factors"/>
    <property type="match status" value="1"/>
</dbReference>
<dbReference type="SUPFAM" id="SSF88659">
    <property type="entry name" value="Sigma3 and sigma4 domains of RNA polymerase sigma factors"/>
    <property type="match status" value="1"/>
</dbReference>
<evidence type="ECO:0000256" key="2">
    <source>
        <dbReference type="ARBA" id="ARBA00023015"/>
    </source>
</evidence>
<dbReference type="EMBL" id="JAABOQ010000002">
    <property type="protein sequence ID" value="NER16320.1"/>
    <property type="molecule type" value="Genomic_DNA"/>
</dbReference>
<dbReference type="PANTHER" id="PTHR43133">
    <property type="entry name" value="RNA POLYMERASE ECF-TYPE SIGMA FACTO"/>
    <property type="match status" value="1"/>
</dbReference>
<dbReference type="InterPro" id="IPR014284">
    <property type="entry name" value="RNA_pol_sigma-70_dom"/>
</dbReference>
<evidence type="ECO:0000313" key="8">
    <source>
        <dbReference type="Proteomes" id="UP000474296"/>
    </source>
</evidence>
<dbReference type="InterPro" id="IPR039425">
    <property type="entry name" value="RNA_pol_sigma-70-like"/>
</dbReference>
<dbReference type="Gene3D" id="1.10.1740.10">
    <property type="match status" value="1"/>
</dbReference>
<keyword evidence="3" id="KW-0731">Sigma factor</keyword>
<reference evidence="7 8" key="1">
    <citation type="submission" date="2020-01" db="EMBL/GenBank/DDBJ databases">
        <title>Spongiivirga citrea KCTC 32990T.</title>
        <authorList>
            <person name="Wang G."/>
        </authorList>
    </citation>
    <scope>NUCLEOTIDE SEQUENCE [LARGE SCALE GENOMIC DNA]</scope>
    <source>
        <strain evidence="7 8">KCTC 32990</strain>
    </source>
</reference>
<dbReference type="AlphaFoldDB" id="A0A6M0CQW4"/>
<organism evidence="7 8">
    <name type="scientific">Spongiivirga citrea</name>
    <dbReference type="NCBI Taxonomy" id="1481457"/>
    <lineage>
        <taxon>Bacteria</taxon>
        <taxon>Pseudomonadati</taxon>
        <taxon>Bacteroidota</taxon>
        <taxon>Flavobacteriia</taxon>
        <taxon>Flavobacteriales</taxon>
        <taxon>Flavobacteriaceae</taxon>
        <taxon>Spongiivirga</taxon>
    </lineage>
</organism>
<sequence>MCSPDKILDSWLVLSYKTGNNKALALLVKRWHKKLCRQAFWYTKDMDSAKDIAQDSWQAIINNIHSLKNADQFGSWALTIVTRKAIDYNKKHNKLNRNFQVEGIAENTRDPNQISLEDDKLLKIRKGLRQLQDDKRQILTLFYLEGYSLKEISAILKMPIATVKTRLFRAREKLKSIIKNANYEK</sequence>
<evidence type="ECO:0000313" key="7">
    <source>
        <dbReference type="EMBL" id="NER16320.1"/>
    </source>
</evidence>
<dbReference type="Pfam" id="PF04542">
    <property type="entry name" value="Sigma70_r2"/>
    <property type="match status" value="1"/>
</dbReference>
<keyword evidence="4" id="KW-0804">Transcription</keyword>
<evidence type="ECO:0000256" key="1">
    <source>
        <dbReference type="ARBA" id="ARBA00010641"/>
    </source>
</evidence>
<dbReference type="InterPro" id="IPR007627">
    <property type="entry name" value="RNA_pol_sigma70_r2"/>
</dbReference>
<gene>
    <name evidence="7" type="ORF">GWK10_03820</name>
</gene>
<feature type="domain" description="RNA polymerase sigma-70 region 2" evidence="5">
    <location>
        <begin position="27"/>
        <end position="93"/>
    </location>
</feature>
<dbReference type="InterPro" id="IPR013324">
    <property type="entry name" value="RNA_pol_sigma_r3/r4-like"/>
</dbReference>